<keyword evidence="2" id="KW-1185">Reference proteome</keyword>
<dbReference type="Proteomes" id="UP000192566">
    <property type="component" value="Unassembled WGS sequence"/>
</dbReference>
<dbReference type="InterPro" id="IPR025110">
    <property type="entry name" value="AMP-bd_C"/>
</dbReference>
<dbReference type="EMBL" id="MVHR01000002">
    <property type="protein sequence ID" value="ORA76261.1"/>
    <property type="molecule type" value="Genomic_DNA"/>
</dbReference>
<protein>
    <submittedName>
        <fullName evidence="1">Acyl-CoA synthetase</fullName>
    </submittedName>
</protein>
<dbReference type="InterPro" id="IPR050237">
    <property type="entry name" value="ATP-dep_AMP-bd_enzyme"/>
</dbReference>
<dbReference type="InterPro" id="IPR020845">
    <property type="entry name" value="AMP-binding_CS"/>
</dbReference>
<reference evidence="1 2" key="1">
    <citation type="submission" date="2017-02" db="EMBL/GenBank/DDBJ databases">
        <title>The new phylogeny of genus Mycobacterium.</title>
        <authorList>
            <person name="Tortoli E."/>
            <person name="Trovato A."/>
            <person name="Cirillo D.M."/>
        </authorList>
    </citation>
    <scope>NUCLEOTIDE SEQUENCE [LARGE SCALE GENOMIC DNA]</scope>
    <source>
        <strain evidence="1 2">DSM 44471</strain>
    </source>
</reference>
<dbReference type="Pfam" id="PF00501">
    <property type="entry name" value="AMP-binding"/>
    <property type="match status" value="1"/>
</dbReference>
<dbReference type="SUPFAM" id="SSF56801">
    <property type="entry name" value="Acetyl-CoA synthetase-like"/>
    <property type="match status" value="1"/>
</dbReference>
<dbReference type="PROSITE" id="PS00455">
    <property type="entry name" value="AMP_BINDING"/>
    <property type="match status" value="1"/>
</dbReference>
<dbReference type="RefSeq" id="WP_083072224.1">
    <property type="nucleotide sequence ID" value="NZ_AP022615.1"/>
</dbReference>
<dbReference type="PANTHER" id="PTHR43767:SF1">
    <property type="entry name" value="NONRIBOSOMAL PEPTIDE SYNTHASE PES1 (EUROFUNG)-RELATED"/>
    <property type="match status" value="1"/>
</dbReference>
<dbReference type="OrthoDB" id="9803968at2"/>
<proteinExistence type="predicted"/>
<dbReference type="GO" id="GO:0016878">
    <property type="term" value="F:acid-thiol ligase activity"/>
    <property type="evidence" value="ECO:0007669"/>
    <property type="project" value="UniProtKB-ARBA"/>
</dbReference>
<dbReference type="NCBIfam" id="NF005863">
    <property type="entry name" value="PRK07798.1"/>
    <property type="match status" value="1"/>
</dbReference>
<accession>A0A1X0DV50</accession>
<dbReference type="InterPro" id="IPR042099">
    <property type="entry name" value="ANL_N_sf"/>
</dbReference>
<gene>
    <name evidence="1" type="ORF">BST25_01580</name>
</gene>
<sequence>MTLHIADLVEHAVDVVPDNTALIVNEQSLTYRELDEAANRIAHFFSSKEIRRGAHVGLFSRNTIEHVVVMLAALKIRATPINLNYRYTAAELAYVAESGDLDAIFFERGFEATVATATSDIPRVRHFLVAEDGTPASGQLEATEYTQALAAGSPHRDFGQRSADDLYILFTGGTTGYPKGVMWRHEDIWRVLGGGIDFISGERLGEFDQAERARVGPPMMTLPLSPLSHGAAVWATLMHLFAGHTTILLNKFDPIAAWSTIDRYKVQIVFMTGDAMGRPLIEAYDAGGFDGSSLVAVASSAAVFSETIKRKWMTTFPNVTFTDSVGATEVGSSGVGLLTEESITAEGPVVALAPGTIVVDDDNNIIDPDAHVGRIVRTGRAGHVPLGYYGDQEKSKATFFEADGVRYAITGDYARLEEGRRLTLLGRGSGCINTGGEKVFPEQVEMTLKAHPDVYDALVVGVPDERWGNRVSAVIQPRPDTRPTVASIQEHVRKHLAGFKVPRSIALVDEIPRHVTGKANYPLAKQIMLESLASGESSNLDDAPESHRSGQ</sequence>
<dbReference type="Gene3D" id="3.40.50.12780">
    <property type="entry name" value="N-terminal domain of ligase-like"/>
    <property type="match status" value="1"/>
</dbReference>
<evidence type="ECO:0000313" key="2">
    <source>
        <dbReference type="Proteomes" id="UP000192566"/>
    </source>
</evidence>
<dbReference type="AlphaFoldDB" id="A0A1X0DV50"/>
<dbReference type="Pfam" id="PF13193">
    <property type="entry name" value="AMP-binding_C"/>
    <property type="match status" value="1"/>
</dbReference>
<dbReference type="PANTHER" id="PTHR43767">
    <property type="entry name" value="LONG-CHAIN-FATTY-ACID--COA LIGASE"/>
    <property type="match status" value="1"/>
</dbReference>
<organism evidence="1 2">
    <name type="scientific">Mycobacterium heidelbergense</name>
    <dbReference type="NCBI Taxonomy" id="53376"/>
    <lineage>
        <taxon>Bacteria</taxon>
        <taxon>Bacillati</taxon>
        <taxon>Actinomycetota</taxon>
        <taxon>Actinomycetes</taxon>
        <taxon>Mycobacteriales</taxon>
        <taxon>Mycobacteriaceae</taxon>
        <taxon>Mycobacterium</taxon>
        <taxon>Mycobacterium simiae complex</taxon>
    </lineage>
</organism>
<name>A0A1X0DV50_MYCHE</name>
<dbReference type="InterPro" id="IPR000873">
    <property type="entry name" value="AMP-dep_synth/lig_dom"/>
</dbReference>
<dbReference type="STRING" id="53376.BST25_01580"/>
<dbReference type="Gene3D" id="3.30.300.30">
    <property type="match status" value="1"/>
</dbReference>
<dbReference type="InterPro" id="IPR045851">
    <property type="entry name" value="AMP-bd_C_sf"/>
</dbReference>
<comment type="caution">
    <text evidence="1">The sequence shown here is derived from an EMBL/GenBank/DDBJ whole genome shotgun (WGS) entry which is preliminary data.</text>
</comment>
<evidence type="ECO:0000313" key="1">
    <source>
        <dbReference type="EMBL" id="ORA76261.1"/>
    </source>
</evidence>